<dbReference type="STRING" id="8128.ENSONIP00000052939"/>
<reference evidence="23" key="2">
    <citation type="submission" date="2025-08" db="UniProtKB">
        <authorList>
            <consortium name="Ensembl"/>
        </authorList>
    </citation>
    <scope>IDENTIFICATION</scope>
</reference>
<dbReference type="GeneTree" id="ENSGT00940000155008"/>
<evidence type="ECO:0000259" key="22">
    <source>
        <dbReference type="PROSITE" id="PS51460"/>
    </source>
</evidence>
<evidence type="ECO:0000256" key="2">
    <source>
        <dbReference type="ARBA" id="ARBA00004245"/>
    </source>
</evidence>
<dbReference type="FunFam" id="1.10.418.10:FF:000002">
    <property type="entry name" value="Microtubule-actin cross-linking factor 1"/>
    <property type="match status" value="1"/>
</dbReference>
<keyword evidence="10" id="KW-0677">Repeat</keyword>
<evidence type="ECO:0000256" key="11">
    <source>
        <dbReference type="ARBA" id="ARBA00022837"/>
    </source>
</evidence>
<keyword evidence="24" id="KW-1185">Reference proteome</keyword>
<feature type="domain" description="EF-hand" evidence="21">
    <location>
        <begin position="5517"/>
        <end position="5552"/>
    </location>
</feature>
<feature type="region of interest" description="Disordered" evidence="18">
    <location>
        <begin position="5676"/>
        <end position="5695"/>
    </location>
</feature>
<feature type="coiled-coil region" evidence="17">
    <location>
        <begin position="2992"/>
        <end position="3019"/>
    </location>
</feature>
<feature type="domain" description="Calponin-homology (CH)" evidence="20">
    <location>
        <begin position="31"/>
        <end position="134"/>
    </location>
</feature>
<dbReference type="InterPro" id="IPR043197">
    <property type="entry name" value="Plakin"/>
</dbReference>
<dbReference type="GO" id="GO:0005198">
    <property type="term" value="F:structural molecule activity"/>
    <property type="evidence" value="ECO:0007669"/>
    <property type="project" value="TreeGrafter"/>
</dbReference>
<feature type="coiled-coil region" evidence="17">
    <location>
        <begin position="1493"/>
        <end position="1525"/>
    </location>
</feature>
<dbReference type="Gene3D" id="3.90.1290.10">
    <property type="entry name" value="Plakin repeat"/>
    <property type="match status" value="1"/>
</dbReference>
<dbReference type="InterPro" id="IPR049538">
    <property type="entry name" value="PCN-like_spectrin-like_rpt"/>
</dbReference>
<name>I3JTN2_ORENI</name>
<feature type="region of interest" description="Disordered" evidence="18">
    <location>
        <begin position="5717"/>
        <end position="5767"/>
    </location>
</feature>
<dbReference type="GO" id="GO:0005737">
    <property type="term" value="C:cytoplasm"/>
    <property type="evidence" value="ECO:0007669"/>
    <property type="project" value="TreeGrafter"/>
</dbReference>
<keyword evidence="17" id="KW-0175">Coiled coil</keyword>
<dbReference type="InterPro" id="IPR036534">
    <property type="entry name" value="GAR_dom_sf"/>
</dbReference>
<dbReference type="SUPFAM" id="SSF47576">
    <property type="entry name" value="Calponin-homology domain, CH-domain"/>
    <property type="match status" value="1"/>
</dbReference>
<dbReference type="SUPFAM" id="SSF46966">
    <property type="entry name" value="Spectrin repeat"/>
    <property type="match status" value="26"/>
</dbReference>
<feature type="coiled-coil region" evidence="17">
    <location>
        <begin position="2397"/>
        <end position="2452"/>
    </location>
</feature>
<feature type="coiled-coil region" evidence="17">
    <location>
        <begin position="2224"/>
        <end position="2279"/>
    </location>
</feature>
<feature type="compositionally biased region" description="Low complexity" evidence="18">
    <location>
        <begin position="5729"/>
        <end position="5738"/>
    </location>
</feature>
<dbReference type="FunFam" id="3.30.920.20:FF:000002">
    <property type="entry name" value="dystonin isoform X1"/>
    <property type="match status" value="1"/>
</dbReference>
<dbReference type="PROSITE" id="PS50021">
    <property type="entry name" value="CH"/>
    <property type="match status" value="2"/>
</dbReference>
<dbReference type="Pfam" id="PF17902">
    <property type="entry name" value="SH3_10"/>
    <property type="match status" value="1"/>
</dbReference>
<sequence>LEKSVVFLRVYVAKTPNLKKVFFFSADERDRVQKKTFTKWINQHLVKVRKHINDLYEDLRDGHNLISLLEVLSGDTLPRERGRMRFHRLQNVQIALDYLKRRQVKLVNIRNDDITDGNPKLTLGLIWTIILHFQISEIHVTGESEDMTAKERLLLWSKQMTEGYVGVRCENFTTSWRDGRLFNALIHKYRPDLVDMSRVSTQTNRSNLEDAFCVAEQLGVARLLDPEDVDVQSPDEKSVITYVSTLYDAFPKVPDGVEGVSPNDVDIKWVEYQNMIKYLSQWIKHNVAIMSSRSFPNNPVELKALYTQYLQFKEHEIPQKENEKTKIKNLYKMLEMWIEFGRLQLPPGHHPNDVEKEWGKLIVAMLEREKSLRPEVERLEMLQQIANRVQRDCVNGEDKLALARTALQSDAKRLESGIQFLNEAEIAGYLLECENILRQQVVDIQILLDGKFPFADQLVQRVSKLRDDLLALRAECSSVYSKGRTLTTEQTKMMISGITQSLNSGFSQSINTNLTPALTPALTPGGVGTPGSTFTSSLTPCLTPSLTPALTPSLQPASIQSYMGSGGGMGPSSLRHLKNMQIRKPLLKSSLADPSLTEEEVNMKFVQDLLNWVEEMQMELERSDWGSDMPSVKMNLDNHKNVHRVIEEFQMSLKEAKLSEIQMTMPLKLSYSDKLNKLEKQYEQLLSSSRERQSHLESLHDFVSQATQELIWLNEKEEEEVAFDWSDRNINISKKRDYHTDLMRELDEKEEAIKSVQDKAERLMLKNHPARLTIEAYKAAMQTQWSWILQLCSCVEQHLKENAIYFEFFSDAKESMDYLKNLQDSIQRKYSCDRTSTLHRLEDLIQESMDEKEQLLQYRSTVAGLVGRAKNIVQLKPRNPENSLRSSIPVKAICDYRQIEITIYKEDECVLANNSHRAKWKVINPAGNEAMVPSVCFTVPPPNKEAVDMASRTEQLYQNVLALWHHSHVNMKSVVSWHYLMADIQAIRNWNVASIKTMLPGEHQQVLSNLQSHFDEFLEDSEESEVFTVADCAQLERDVAACKEYYQELLRSAEREEHEESVYNHYISEIRNFRMHLEAHEEHLIRQIRSPLERDDLEQSLQRITEHERKTAELNKLKEDLDAMKDKCELFLRQAAGSPSVATLSSELTVLIQSMSQVYSMSSIYMDKLKTVSLVVKHSQSAEALVKAYESKLYEEDAMNPDVKSIENVISTLKHWRTEIDERQEVFHDMEDELQKARLISDRMFKAHNERDFDLDWHKEKADQLSERWQNIHSQIDSRLRDLDGISKSLKHYRDSYSSLDEWVRDMEAAQLKAQEHKPEDSKALAELLNKQKILVAEIEQKQSSIDECQKYSEQYSSAVKDYELQLMTFRAMVDSQHKSPLKKRRMQSCSDAIQQEFMDLRTRYTALVTLMTQYVKFASETLKRTEDEERSVDEEKREHGDKVNKLLQWMSNVKQTVSNGGDALKDSNVSVEEMVTKKEQIAEALRSTQTMLNKHSDKMTEEERKKAQEQLQSLTQAYNELSQQCSDQTPSADEDFKPLDRIGTGMSGLIDQRGLVNLQGALLTSNLSEPQLHLGCDDAIEENRIYTSTLNHLPVLNDSSKCIQSSHVSSVSLSDIAAAREGSMCEDMIIKIIEASQVSDEVKMCYTGDTMTLEKAFQCGLIPASVYVNLLQRKKSHQDMITPSTAESLSFLEPEEEGEACEVNKLIFKGLSRKRSETSERNISSVTSGGFSNQEIMVRLLGAQGDLEGQNETEVSDGNFQNAGGGLKVDAAIQCDLMSSSSTLIVLGNQQQFMGLALPHSGEIQTVSTSHESDCQSTSSEFTCRLFTNRGKIAAFYIPENSEVIDITTAIQNGWIDSHTAEVLKSIEIPDVLPDVDHLSEKFSSWLTYKKLAVDGWPHDGSEVNLPSPTEAKQLFISYLMMNSYIDPKSEQRVLILDDQLNKMAQAFLEDRLFYLNDDEGLTDLTLDAENPFEDADSEMSLHINDESEDLIKNTEDVFDRRDFSLQSQLSSLADVLTVDMEKAKQLINSADEDVPQQIHHDLASIYLDTAQLESTRGENPSTSFHVLFSQDMEDHLQKEARLKLEDVTFDIQCFISEHTQFLSPAKSSYLLKFLSTTQRAFRDQIERLVTQKSALDVLLDARERENKLSDMCDNLTLTENRLIGHKQQAENAESITDLQQYQQEDQALQKDVLTNASALNDVISSTNKFLQENRSKMTPDQIAAIESKLEEAKSKAKLINQRAEDSRKDLEKAVTTAIQQESEKAAAVEQLEESKSKIEGLLDWISNVGNKNKSSLDQTDHVSQENGNLPEEPSAKGLITEDDDANGNALQTTDKDFGRETNGENNESPNLDKQYQRLKAHHQEILSQQQDLIMATQSAQAMLDKQANVLSPQEKEALQKNIQELKERYETSLTQAEQQMKQVQCVQEELKKFQDDCEEFENWLNQAEEEILELGAPASSLNILSDNLQRQKSFSEDVISHKGDLRFITISGQKVLDVAKAFGSADPAAKNPLLHVDTSGTCSAVKDKLDSAASRYKTLHSQCNLLGNNLKDVVDKYKKYDDSSTGLLKWLNSSEEEARKQQSEAIAADPQTLQKQLEDTKVLQGQMMGHQTAIDSLRKTAESLITSEGDLLSNPDEIQETVDDIVERYDNLSKSVSDRNEKLQITLTRSMSVQDGLDEMMGWMEGVEASVEEKREITLDSASLGGILSKEAALEQDIASRQSSISAMKAKVKKFVETADPSAAALLQSKMDSLSQRFSDACDQHRQKIATVEKLKEKVEQFENVAEKVQQFVVKRSQDLHETDGPGKTFNELSQLMQVSEMAEYAGDLEKLQTLSKELSEISPDGNKAQIQSKLDNLSNGLLDEWTSKGPAVQDLNTKGSTLCNLITFLTSPAKTKTPNKSGKHQLFFISSELMVIQQNMSSINEGYTDLGETLKNRSAQLSSLLQEVKEAQKETDDMMLWLKDMKKTAQSWNSAATEKDSVKTQLEQQKAFEDNMKQKQEALQKLREKLLDLIKTHPNSPEAAKWKQMLAEIDISGSVEERKQHLEQSNKNLDIFQTTEQQLGQWLSEKELMMSVLGPLSIDPNMLKMQKQQVQILQNEFKSRKPQYEQLEEAASAILSSSGDQDPSSGKLVKEQLAAVTQKWAGLTGQLDQRDSHIDQAVVKTGKFQELLRSLSNTATQLESQLTNHQGLSTQPDAVKKQLEDAQNISAQLREEKKKLKEAEAINEELTAMVTEDYLKADLARQLESVCKPFKQLEEKAAKRIEQLNSTFASSQQFHQTSKDLQSWLGEKLQDQSKPKPISAKVEVLQQTVEEHSKLQKALSEHEKAFNTIIGEGEMLLHNIDGAEKLALQGQLTTLSSNWEEVKKSSAEQADKLQTALMRSLKYQEHAEKLNSWIQECEANEGRVKLTVDPAAVETSISQLKALQKDVDKHRGLVEQLNAAADSLLEVANTDTDAIKEEKASTGKRVDNIVESLQSKRESLEKISHTVKEFNDACKEAKTQLEGAKKQVDAYETQGVQAHSNKSLTNMKAQHKSLEAVQNQVEHMKALAKDLVVDVPDAEGVTDLLLQADSIEKDYGNLNKKLEETCQALEGKLQGIGQFQNNIREMFAQFTELDDELDSMSPVDLNLDTLKEQQDSIQSFVAKLRELMANTANAGDSCKKMLESEPSPDLLGLKRDLDALSKQCGKLLDRAKGREVQVQSTLTKLEELYGKVNQMEDKLCRAVDKEASQEPVGMETEVLNQQLEAFKAFQKEDIDPLQNQLQDINSLGQGLIQNAAKGTSTKKLEDDLEGVNSKWNTLNKKIAERSAQLHEALLHCGQFQDALESLLSWLTDTEELVANQKPPSAEFKVVKAQIQEQKLLQRLLDDRKPTVELIKKEGGKVAELAESVDKEKVAKEIECLGQRWDTLLKKAENRHKQLESILVVTQQFHETLEPLSEWLSATEKHLTNSEPIGTETSKLEDQISQHKALQSDIGLRKKNVDQAISNGVELLKQTTGDEVIVIQGKLDGIKTKYAEINSMSDSVLKTLEQVLSLSSKLQHTHTDLSSWLEKAEAEIKSFAHQEPVGEQLIHSQSRQKAMLKEIKDQKPVLDQLNELSSSLLDLVPWHTRESLDKLVSEDNERYRAAYDTLTQKVDQINADILKSQQFEQAADNELSWLTDAERKLLSMGEIRLEQDQTTAQLQAQKIFSMDIMRHKDAVDEIVKTGKAIMTSKNPEEKEILKAKTQTLLEKYGVVSQLNSERCLQLERAQSLATQFWETYEELGPWLQETLSTFSQLPPPAIEYDTLRQQQEDLRQMRELIAEHKPHIDKMNKTGPQLLELSPVEGEPIREKYTATDQLYTKLKADVKQRAATLDEAISKSTQFHDKIDPMLESLERIAERLHQPPSISVEVDKIKEQITENKTVSVDLEKLQPSYETLKQRGEEMIARSEGTDKDLSAKAVQDKLDRMVFLWNDIQALVEERETKLLDVMDLADKFWCDHTALIVTIKDSHDLLRELEEPGVDPSVVKQQQEFVEGFKEEIDGLQEELDGVRNQGAELMTACGEPDKPVIKKSLDEVNTAWENLNKTWKERGERLEEAMQAAVQFQDGLQGMFDWVDILESKLDSMSPVGTDLETVKQQIVELKEFKGEAYQLQIEMERLNHQAGLLLKKVTEEADRSAIQEPMSELKMLWDNLDEKIISRQHKLEGGLLALGQFQHALDELLAWMSHTEELLNEQKNAGGDPKAIEIELAKHNVLQIDVLAHKSTVETVNKAGNDLVQSSAGEEASSLQSKLENLNQRWKAILEKMGQRKQQLESSLLQAQGFHGEIEDMQQWLKDTERQLLASKAVGGLPDTAREQLIAHLELCSAFEAKEELYRELQNKGHQLLTMMPESPDSNTEQDLANLKEKWEAVQAKVAERKVKLEEALTVATDFHNSLQDFINWLTQAEQTLNTVSPASLILETIMFQIDEHKMFVTEVNSHREHIIELDKTGTHLKYFSQKQDVVLIKNLLLSVQGRWEKLVQRSVERGRLLDDARKRAKQFHENFNKLMEWLDESEKTLDSEVEIANDPDKIKTQLAQHKEFQKALGSKHSVYDTTTRTGRALKDKTSLQDDRQKLDDMLSELRDKWDTVCGKSVERQNKLEEALLFSGQFTDALQALIDWLYRVEPQLAEDQPVHGDIDLVLNLIDNHKVFQKELGKRTVSVQALKRSARELIENTHDDSSWVKVQMQELSTRWETVCNLSVSKQARLEQALGQAEEFHSAVHILLEWLAEAEQSLRFHGSLPDDEEALRALIEQHKVFMKKLEEKRVALNKAASMGEAILSICHPDSITTIKHWNTIIKARFEEVQAWARQHQQRLATALTELLATQELLENLLTWLQWAETNLNDKDKEPLPQEIEEVKNLIAEHQAFMEEMTRKQPDVDKITKTHKRKAAAEPQIQSQIPVLDKGRAGRKRSPTQAMYASSTQAPIETKNPRVNLLVTKWQHVWLLALDRRRKLNDALDRLEELKEFANFDFDVWRKRYMRWMNHKKSRVMDFFRRIDKDQDGKVTRQEFIEGILSSKFPTSRLEMSAVADIFDRDGDGYIDYYEFVAALHPNKDAYKPLTDADKIEDEVTRQVAKCKCPKRFQVEQIGANKYRVSTFLCFGDSQQLRLVRILRSTVMVRVGGGWMALDEFLVKNDPCRVHHHGSKMLRSESNSSITQSPIAKGRTNVELREKFILPEGTTQVMASFRYRGRRSRPSSRGASPNRSTSSQSLPVPTNPAATSTPKSNPVQGSKLRLPGYLSGKGFQSGEEGSLISAAVLKARNQTIESRKNSSRPGSKAGSRGSSRRGSDASDFDISDIQSVCSDVSETVGDSARATPRSASRQHGGKPSKIPTPQRRMTPTSKLAKGLKR</sequence>
<evidence type="ECO:0000256" key="10">
    <source>
        <dbReference type="ARBA" id="ARBA00022737"/>
    </source>
</evidence>
<evidence type="ECO:0000256" key="7">
    <source>
        <dbReference type="ARBA" id="ARBA00022553"/>
    </source>
</evidence>
<evidence type="ECO:0000256" key="12">
    <source>
        <dbReference type="ARBA" id="ARBA00023136"/>
    </source>
</evidence>
<comment type="subcellular location">
    <subcellularLocation>
        <location evidence="1">Cell membrane</location>
    </subcellularLocation>
    <subcellularLocation>
        <location evidence="3">Cell projection</location>
    </subcellularLocation>
    <subcellularLocation>
        <location evidence="2">Cytoplasm</location>
        <location evidence="2">Cytoskeleton</location>
    </subcellularLocation>
</comment>
<dbReference type="SMART" id="SM00054">
    <property type="entry name" value="EFh"/>
    <property type="match status" value="2"/>
</dbReference>
<keyword evidence="14" id="KW-0206">Cytoskeleton</keyword>
<dbReference type="Ensembl" id="ENSONIT00000012236.2">
    <property type="protein sequence ID" value="ENSONIP00000012227.2"/>
    <property type="gene ID" value="ENSONIG00000009736.2"/>
</dbReference>
<dbReference type="SUPFAM" id="SSF143575">
    <property type="entry name" value="GAS2 domain-like"/>
    <property type="match status" value="1"/>
</dbReference>
<dbReference type="SMART" id="SM00033">
    <property type="entry name" value="CH"/>
    <property type="match status" value="2"/>
</dbReference>
<dbReference type="FunFam" id="1.20.58.60:FF:000009">
    <property type="entry name" value="dystonin isoform X1"/>
    <property type="match status" value="1"/>
</dbReference>
<dbReference type="FunFam" id="1.20.58.60:FF:000016">
    <property type="entry name" value="Microtubule-actin cross-linking factor 1"/>
    <property type="match status" value="1"/>
</dbReference>
<dbReference type="GO" id="GO:0005886">
    <property type="term" value="C:plasma membrane"/>
    <property type="evidence" value="ECO:0007669"/>
    <property type="project" value="UniProtKB-SubCell"/>
</dbReference>
<keyword evidence="8" id="KW-0493">Microtubule</keyword>
<dbReference type="FunFam" id="1.20.58.60:FF:000012">
    <property type="entry name" value="Microtubule-actin cross-linking factor 1"/>
    <property type="match status" value="1"/>
</dbReference>
<dbReference type="Pfam" id="PF13499">
    <property type="entry name" value="EF-hand_7"/>
    <property type="match status" value="1"/>
</dbReference>
<dbReference type="Pfam" id="PF18373">
    <property type="entry name" value="Spectrin_2"/>
    <property type="match status" value="1"/>
</dbReference>
<dbReference type="Pfam" id="PF00307">
    <property type="entry name" value="CH"/>
    <property type="match status" value="2"/>
</dbReference>
<dbReference type="GO" id="GO:0031581">
    <property type="term" value="P:hemidesmosome assembly"/>
    <property type="evidence" value="ECO:0007669"/>
    <property type="project" value="TreeGrafter"/>
</dbReference>
<feature type="compositionally biased region" description="Polar residues" evidence="18">
    <location>
        <begin position="5739"/>
        <end position="5762"/>
    </location>
</feature>
<dbReference type="Gene3D" id="2.30.30.40">
    <property type="entry name" value="SH3 Domains"/>
    <property type="match status" value="1"/>
</dbReference>
<protein>
    <submittedName>
        <fullName evidence="23">Dystonin</fullName>
    </submittedName>
</protein>
<feature type="coiled-coil region" evidence="17">
    <location>
        <begin position="3202"/>
        <end position="3236"/>
    </location>
</feature>
<feature type="domain" description="Calponin-homology (CH)" evidence="20">
    <location>
        <begin position="147"/>
        <end position="251"/>
    </location>
</feature>
<evidence type="ECO:0000256" key="9">
    <source>
        <dbReference type="ARBA" id="ARBA00022723"/>
    </source>
</evidence>
<dbReference type="FunFam" id="1.10.238.10:FF:000013">
    <property type="entry name" value="Microtubule-actin cross-linking factor 1"/>
    <property type="match status" value="1"/>
</dbReference>
<organism evidence="23 24">
    <name type="scientific">Oreochromis niloticus</name>
    <name type="common">Nile tilapia</name>
    <name type="synonym">Tilapia nilotica</name>
    <dbReference type="NCBI Taxonomy" id="8128"/>
    <lineage>
        <taxon>Eukaryota</taxon>
        <taxon>Metazoa</taxon>
        <taxon>Chordata</taxon>
        <taxon>Craniata</taxon>
        <taxon>Vertebrata</taxon>
        <taxon>Euteleostomi</taxon>
        <taxon>Actinopterygii</taxon>
        <taxon>Neopterygii</taxon>
        <taxon>Teleostei</taxon>
        <taxon>Neoteleostei</taxon>
        <taxon>Acanthomorphata</taxon>
        <taxon>Ovalentaria</taxon>
        <taxon>Cichlomorphae</taxon>
        <taxon>Cichliformes</taxon>
        <taxon>Cichlidae</taxon>
        <taxon>African cichlids</taxon>
        <taxon>Pseudocrenilabrinae</taxon>
        <taxon>Oreochromini</taxon>
        <taxon>Oreochromis</taxon>
    </lineage>
</organism>
<dbReference type="GO" id="GO:0042060">
    <property type="term" value="P:wound healing"/>
    <property type="evidence" value="ECO:0007669"/>
    <property type="project" value="TreeGrafter"/>
</dbReference>
<dbReference type="Pfam" id="PF02187">
    <property type="entry name" value="GAS2"/>
    <property type="match status" value="1"/>
</dbReference>
<feature type="coiled-coil region" evidence="17">
    <location>
        <begin position="4514"/>
        <end position="4541"/>
    </location>
</feature>
<dbReference type="FunFam" id="1.20.58.60:FF:000001">
    <property type="entry name" value="Microtubule-actin cross-linking factor 1"/>
    <property type="match status" value="4"/>
</dbReference>
<gene>
    <name evidence="23" type="primary">DST</name>
</gene>
<dbReference type="PROSITE" id="PS00018">
    <property type="entry name" value="EF_HAND_1"/>
    <property type="match status" value="2"/>
</dbReference>
<evidence type="ECO:0000259" key="19">
    <source>
        <dbReference type="PROSITE" id="PS50002"/>
    </source>
</evidence>
<feature type="domain" description="GAR" evidence="22">
    <location>
        <begin position="5593"/>
        <end position="5671"/>
    </location>
</feature>
<evidence type="ECO:0000256" key="4">
    <source>
        <dbReference type="ARBA" id="ARBA00022443"/>
    </source>
</evidence>
<dbReference type="CDD" id="cd21236">
    <property type="entry name" value="CH_DYST_rpt1"/>
    <property type="match status" value="1"/>
</dbReference>
<dbReference type="CDD" id="cd00176">
    <property type="entry name" value="SPEC"/>
    <property type="match status" value="14"/>
</dbReference>
<dbReference type="InterPro" id="IPR001589">
    <property type="entry name" value="Actinin_actin-bd_CS"/>
</dbReference>
<evidence type="ECO:0000256" key="6">
    <source>
        <dbReference type="ARBA" id="ARBA00022490"/>
    </source>
</evidence>
<keyword evidence="6" id="KW-0963">Cytoplasm</keyword>
<dbReference type="eggNOG" id="KOG0517">
    <property type="taxonomic scope" value="Eukaryota"/>
</dbReference>
<dbReference type="HOGENOM" id="CLU_000015_0_1_1"/>
<dbReference type="PROSITE" id="PS50002">
    <property type="entry name" value="SH3"/>
    <property type="match status" value="1"/>
</dbReference>
<dbReference type="GO" id="GO:0005874">
    <property type="term" value="C:microtubule"/>
    <property type="evidence" value="ECO:0007669"/>
    <property type="project" value="UniProtKB-KW"/>
</dbReference>
<dbReference type="GO" id="GO:0005509">
    <property type="term" value="F:calcium ion binding"/>
    <property type="evidence" value="ECO:0007669"/>
    <property type="project" value="InterPro"/>
</dbReference>
<dbReference type="InterPro" id="IPR002017">
    <property type="entry name" value="Spectrin_repeat"/>
</dbReference>
<dbReference type="Gene3D" id="1.10.238.10">
    <property type="entry name" value="EF-hand"/>
    <property type="match status" value="1"/>
</dbReference>
<dbReference type="Gene3D" id="1.20.58.60">
    <property type="match status" value="27"/>
</dbReference>
<dbReference type="Pfam" id="PF21019">
    <property type="entry name" value="Spectrin_3"/>
    <property type="match status" value="1"/>
</dbReference>
<feature type="coiled-coil region" evidence="17">
    <location>
        <begin position="2767"/>
        <end position="2794"/>
    </location>
</feature>
<keyword evidence="5" id="KW-1003">Cell membrane</keyword>
<keyword evidence="13" id="KW-0009">Actin-binding</keyword>
<reference evidence="23" key="3">
    <citation type="submission" date="2025-09" db="UniProtKB">
        <authorList>
            <consortium name="Ensembl"/>
        </authorList>
    </citation>
    <scope>IDENTIFICATION</scope>
</reference>
<evidence type="ECO:0000313" key="24">
    <source>
        <dbReference type="Proteomes" id="UP000005207"/>
    </source>
</evidence>
<keyword evidence="4 16" id="KW-0728">SH3 domain</keyword>
<dbReference type="SMART" id="SM00243">
    <property type="entry name" value="GAS2"/>
    <property type="match status" value="1"/>
</dbReference>
<feature type="region of interest" description="Disordered" evidence="18">
    <location>
        <begin position="5797"/>
        <end position="5883"/>
    </location>
</feature>
<keyword evidence="12" id="KW-0472">Membrane</keyword>
<dbReference type="InterPro" id="IPR018159">
    <property type="entry name" value="Spectrin/alpha-actinin"/>
</dbReference>
<evidence type="ECO:0000256" key="8">
    <source>
        <dbReference type="ARBA" id="ARBA00022701"/>
    </source>
</evidence>
<feature type="coiled-coil region" evidence="17">
    <location>
        <begin position="739"/>
        <end position="766"/>
    </location>
</feature>
<accession>I3JTN2</accession>
<dbReference type="FunFam" id="1.20.58.60:FF:000093">
    <property type="entry name" value="dystonin isoform X1"/>
    <property type="match status" value="1"/>
</dbReference>
<feature type="compositionally biased region" description="Low complexity" evidence="18">
    <location>
        <begin position="5805"/>
        <end position="5815"/>
    </location>
</feature>
<keyword evidence="9" id="KW-0479">Metal-binding</keyword>
<dbReference type="SUPFAM" id="SSF47473">
    <property type="entry name" value="EF-hand"/>
    <property type="match status" value="1"/>
</dbReference>
<dbReference type="Pfam" id="PF21097">
    <property type="entry name" value="SR_plectin_7"/>
    <property type="match status" value="1"/>
</dbReference>
<dbReference type="Gene3D" id="1.10.418.10">
    <property type="entry name" value="Calponin-like domain"/>
    <property type="match status" value="2"/>
</dbReference>
<dbReference type="FunFam" id="1.20.58.60:FF:000010">
    <property type="entry name" value="plectin isoform X2"/>
    <property type="match status" value="1"/>
</dbReference>
<dbReference type="FunFam" id="1.10.418.10:FF:000017">
    <property type="entry name" value="Microtubule-actin cross-linking factor 1"/>
    <property type="match status" value="1"/>
</dbReference>
<dbReference type="PANTHER" id="PTHR23169:SF24">
    <property type="entry name" value="DYSTONIN"/>
    <property type="match status" value="1"/>
</dbReference>
<dbReference type="GO" id="GO:0005925">
    <property type="term" value="C:focal adhesion"/>
    <property type="evidence" value="ECO:0007669"/>
    <property type="project" value="TreeGrafter"/>
</dbReference>
<evidence type="ECO:0000256" key="17">
    <source>
        <dbReference type="SAM" id="Coils"/>
    </source>
</evidence>
<dbReference type="Proteomes" id="UP000005207">
    <property type="component" value="Linkage group LG13"/>
</dbReference>
<dbReference type="InterPro" id="IPR041615">
    <property type="entry name" value="Desmoplakin_SH3"/>
</dbReference>
<dbReference type="eggNOG" id="KOG0516">
    <property type="taxonomic scope" value="Eukaryota"/>
</dbReference>
<dbReference type="FunFam" id="1.20.58.60:FF:000008">
    <property type="entry name" value="microtubule-actin cross-linking factor 1"/>
    <property type="match status" value="1"/>
</dbReference>
<feature type="compositionally biased region" description="Polar residues" evidence="18">
    <location>
        <begin position="5682"/>
        <end position="5692"/>
    </location>
</feature>
<dbReference type="GO" id="GO:0008017">
    <property type="term" value="F:microtubule binding"/>
    <property type="evidence" value="ECO:0007669"/>
    <property type="project" value="InterPro"/>
</dbReference>
<feature type="domain" description="EF-hand" evidence="21">
    <location>
        <begin position="5553"/>
        <end position="5588"/>
    </location>
</feature>
<feature type="domain" description="SH3" evidence="19">
    <location>
        <begin position="885"/>
        <end position="942"/>
    </location>
</feature>
<feature type="compositionally biased region" description="Basic and acidic residues" evidence="18">
    <location>
        <begin position="2335"/>
        <end position="2344"/>
    </location>
</feature>
<evidence type="ECO:0000256" key="5">
    <source>
        <dbReference type="ARBA" id="ARBA00022475"/>
    </source>
</evidence>
<keyword evidence="11" id="KW-0106">Calcium</keyword>
<dbReference type="FunFam" id="1.20.58.60:FF:000025">
    <property type="entry name" value="microtubule-actin cross-linking factor 1"/>
    <property type="match status" value="1"/>
</dbReference>
<dbReference type="Pfam" id="PF00435">
    <property type="entry name" value="Spectrin"/>
    <property type="match status" value="20"/>
</dbReference>
<dbReference type="FunFam" id="1.20.58.60:FF:000031">
    <property type="entry name" value="Microtubule-actin cross-linking factor 1"/>
    <property type="match status" value="1"/>
</dbReference>
<evidence type="ECO:0000259" key="20">
    <source>
        <dbReference type="PROSITE" id="PS50021"/>
    </source>
</evidence>
<dbReference type="Gene3D" id="1.20.58.1060">
    <property type="match status" value="1"/>
</dbReference>
<dbReference type="GO" id="GO:0003779">
    <property type="term" value="F:actin binding"/>
    <property type="evidence" value="ECO:0007669"/>
    <property type="project" value="UniProtKB-KW"/>
</dbReference>
<dbReference type="PROSITE" id="PS00019">
    <property type="entry name" value="ACTININ_1"/>
    <property type="match status" value="1"/>
</dbReference>
<dbReference type="FunFam" id="2.30.30.40:FF:000011">
    <property type="entry name" value="Microtubule-actin cross-linking factor 1"/>
    <property type="match status" value="1"/>
</dbReference>
<dbReference type="Gene3D" id="3.30.920.20">
    <property type="entry name" value="Gas2-like domain"/>
    <property type="match status" value="1"/>
</dbReference>
<dbReference type="InterPro" id="IPR003108">
    <property type="entry name" value="GAR_dom"/>
</dbReference>
<reference evidence="24" key="1">
    <citation type="submission" date="2012-01" db="EMBL/GenBank/DDBJ databases">
        <title>The Genome Sequence of Oreochromis niloticus (Nile Tilapia).</title>
        <authorList>
            <consortium name="Broad Institute Genome Assembly Team"/>
            <consortium name="Broad Institute Sequencing Platform"/>
            <person name="Di Palma F."/>
            <person name="Johnson J."/>
            <person name="Lander E.S."/>
            <person name="Lindblad-Toh K."/>
        </authorList>
    </citation>
    <scope>NUCLEOTIDE SEQUENCE [LARGE SCALE GENOMIC DNA]</scope>
</reference>
<dbReference type="CDD" id="cd00051">
    <property type="entry name" value="EFh"/>
    <property type="match status" value="1"/>
</dbReference>
<dbReference type="InterPro" id="IPR041573">
    <property type="entry name" value="Desmoplakin_Spectrin-like"/>
</dbReference>
<dbReference type="SUPFAM" id="SSF75399">
    <property type="entry name" value="Plakin repeat"/>
    <property type="match status" value="2"/>
</dbReference>
<dbReference type="InterPro" id="IPR011992">
    <property type="entry name" value="EF-hand-dom_pair"/>
</dbReference>
<evidence type="ECO:0000256" key="1">
    <source>
        <dbReference type="ARBA" id="ARBA00004236"/>
    </source>
</evidence>
<dbReference type="GO" id="GO:0030056">
    <property type="term" value="C:hemidesmosome"/>
    <property type="evidence" value="ECO:0007669"/>
    <property type="project" value="TreeGrafter"/>
</dbReference>
<feature type="region of interest" description="Disordered" evidence="18">
    <location>
        <begin position="2295"/>
        <end position="2352"/>
    </location>
</feature>
<dbReference type="InterPro" id="IPR018247">
    <property type="entry name" value="EF_Hand_1_Ca_BS"/>
</dbReference>
<proteinExistence type="predicted"/>
<dbReference type="PROSITE" id="PS51460">
    <property type="entry name" value="GAR"/>
    <property type="match status" value="1"/>
</dbReference>
<keyword evidence="15" id="KW-0966">Cell projection</keyword>
<dbReference type="Pfam" id="PF21020">
    <property type="entry name" value="Spectrin_4"/>
    <property type="match status" value="1"/>
</dbReference>
<feature type="coiled-coil region" evidence="17">
    <location>
        <begin position="4766"/>
        <end position="4793"/>
    </location>
</feature>
<dbReference type="PANTHER" id="PTHR23169">
    <property type="entry name" value="ENVOPLAKIN"/>
    <property type="match status" value="1"/>
</dbReference>
<dbReference type="GO" id="GO:0042995">
    <property type="term" value="C:cell projection"/>
    <property type="evidence" value="ECO:0007669"/>
    <property type="project" value="UniProtKB-SubCell"/>
</dbReference>
<dbReference type="GO" id="GO:0045104">
    <property type="term" value="P:intermediate filament cytoskeleton organization"/>
    <property type="evidence" value="ECO:0007669"/>
    <property type="project" value="InterPro"/>
</dbReference>
<dbReference type="InterPro" id="IPR001452">
    <property type="entry name" value="SH3_domain"/>
</dbReference>
<evidence type="ECO:0000256" key="16">
    <source>
        <dbReference type="PROSITE-ProRule" id="PRU00192"/>
    </source>
</evidence>
<evidence type="ECO:0000259" key="21">
    <source>
        <dbReference type="PROSITE" id="PS50222"/>
    </source>
</evidence>
<evidence type="ECO:0000256" key="14">
    <source>
        <dbReference type="ARBA" id="ARBA00023212"/>
    </source>
</evidence>
<evidence type="ECO:0000256" key="18">
    <source>
        <dbReference type="SAM" id="MobiDB-lite"/>
    </source>
</evidence>
<dbReference type="PROSITE" id="PS00020">
    <property type="entry name" value="ACTININ_2"/>
    <property type="match status" value="1"/>
</dbReference>
<keyword evidence="7" id="KW-0597">Phosphoprotein</keyword>
<evidence type="ECO:0000313" key="23">
    <source>
        <dbReference type="Ensembl" id="ENSONIP00000012227.2"/>
    </source>
</evidence>
<dbReference type="SMART" id="SM00150">
    <property type="entry name" value="SPEC"/>
    <property type="match status" value="33"/>
</dbReference>
<dbReference type="InterPro" id="IPR036872">
    <property type="entry name" value="CH_dom_sf"/>
</dbReference>
<dbReference type="InterPro" id="IPR002048">
    <property type="entry name" value="EF_hand_dom"/>
</dbReference>
<dbReference type="InterPro" id="IPR001715">
    <property type="entry name" value="CH_dom"/>
</dbReference>
<dbReference type="PROSITE" id="PS50222">
    <property type="entry name" value="EF_HAND_2"/>
    <property type="match status" value="2"/>
</dbReference>
<feature type="coiled-coil region" evidence="17">
    <location>
        <begin position="1097"/>
        <end position="1134"/>
    </location>
</feature>
<feature type="compositionally biased region" description="Polar residues" evidence="18">
    <location>
        <begin position="5830"/>
        <end position="5839"/>
    </location>
</feature>
<feature type="coiled-coil region" evidence="17">
    <location>
        <begin position="3487"/>
        <end position="3521"/>
    </location>
</feature>
<evidence type="ECO:0000256" key="15">
    <source>
        <dbReference type="ARBA" id="ARBA00023273"/>
    </source>
</evidence>
<dbReference type="GO" id="GO:0005882">
    <property type="term" value="C:intermediate filament"/>
    <property type="evidence" value="ECO:0007669"/>
    <property type="project" value="TreeGrafter"/>
</dbReference>
<evidence type="ECO:0000256" key="13">
    <source>
        <dbReference type="ARBA" id="ARBA00023203"/>
    </source>
</evidence>
<dbReference type="InterPro" id="IPR035915">
    <property type="entry name" value="Plakin_repeat_sf"/>
</dbReference>
<evidence type="ECO:0000256" key="3">
    <source>
        <dbReference type="ARBA" id="ARBA00004316"/>
    </source>
</evidence>